<proteinExistence type="predicted"/>
<keyword evidence="3" id="KW-1185">Reference proteome</keyword>
<dbReference type="SMART" id="SM00406">
    <property type="entry name" value="IGv"/>
    <property type="match status" value="1"/>
</dbReference>
<sequence length="101" mass="11404">MTQSPESIVKSPGDTITIPCTSSEDLYHTNAKYITLSWYQQKQGKPISLLVQKATERYTGVPERFVGSGSGTNYHLTINGAKEEDEGSYYCMQHRKWPLTQ</sequence>
<dbReference type="Pfam" id="PF07686">
    <property type="entry name" value="V-set"/>
    <property type="match status" value="1"/>
</dbReference>
<dbReference type="PANTHER" id="PTHR23267">
    <property type="entry name" value="IMMUNOGLOBULIN LIGHT CHAIN"/>
    <property type="match status" value="1"/>
</dbReference>
<dbReference type="InterPro" id="IPR007110">
    <property type="entry name" value="Ig-like_dom"/>
</dbReference>
<dbReference type="PROSITE" id="PS50835">
    <property type="entry name" value="IG_LIKE"/>
    <property type="match status" value="1"/>
</dbReference>
<dbReference type="SMART" id="SM00409">
    <property type="entry name" value="IG"/>
    <property type="match status" value="1"/>
</dbReference>
<dbReference type="InterPro" id="IPR013783">
    <property type="entry name" value="Ig-like_fold"/>
</dbReference>
<evidence type="ECO:0000313" key="3">
    <source>
        <dbReference type="Proteomes" id="UP001162483"/>
    </source>
</evidence>
<feature type="domain" description="Ig-like" evidence="1">
    <location>
        <begin position="1"/>
        <end position="101"/>
    </location>
</feature>
<dbReference type="InterPro" id="IPR013106">
    <property type="entry name" value="Ig_V-set"/>
</dbReference>
<dbReference type="SUPFAM" id="SSF48726">
    <property type="entry name" value="Immunoglobulin"/>
    <property type="match status" value="1"/>
</dbReference>
<dbReference type="Gene3D" id="2.60.40.10">
    <property type="entry name" value="Immunoglobulins"/>
    <property type="match status" value="1"/>
</dbReference>
<dbReference type="EMBL" id="CATNWA010008040">
    <property type="protein sequence ID" value="CAI9555295.1"/>
    <property type="molecule type" value="Genomic_DNA"/>
</dbReference>
<dbReference type="Proteomes" id="UP001162483">
    <property type="component" value="Unassembled WGS sequence"/>
</dbReference>
<name>A0ABN9C5I4_9NEOB</name>
<dbReference type="InterPro" id="IPR036179">
    <property type="entry name" value="Ig-like_dom_sf"/>
</dbReference>
<reference evidence="2" key="1">
    <citation type="submission" date="2023-05" db="EMBL/GenBank/DDBJ databases">
        <authorList>
            <person name="Stuckert A."/>
        </authorList>
    </citation>
    <scope>NUCLEOTIDE SEQUENCE</scope>
</reference>
<evidence type="ECO:0000313" key="2">
    <source>
        <dbReference type="EMBL" id="CAI9555295.1"/>
    </source>
</evidence>
<dbReference type="InterPro" id="IPR003599">
    <property type="entry name" value="Ig_sub"/>
</dbReference>
<evidence type="ECO:0000259" key="1">
    <source>
        <dbReference type="PROSITE" id="PS50835"/>
    </source>
</evidence>
<organism evidence="2 3">
    <name type="scientific">Staurois parvus</name>
    <dbReference type="NCBI Taxonomy" id="386267"/>
    <lineage>
        <taxon>Eukaryota</taxon>
        <taxon>Metazoa</taxon>
        <taxon>Chordata</taxon>
        <taxon>Craniata</taxon>
        <taxon>Vertebrata</taxon>
        <taxon>Euteleostomi</taxon>
        <taxon>Amphibia</taxon>
        <taxon>Batrachia</taxon>
        <taxon>Anura</taxon>
        <taxon>Neobatrachia</taxon>
        <taxon>Ranoidea</taxon>
        <taxon>Ranidae</taxon>
        <taxon>Staurois</taxon>
    </lineage>
</organism>
<accession>A0ABN9C5I4</accession>
<protein>
    <recommendedName>
        <fullName evidence="1">Ig-like domain-containing protein</fullName>
    </recommendedName>
</protein>
<comment type="caution">
    <text evidence="2">The sequence shown here is derived from an EMBL/GenBank/DDBJ whole genome shotgun (WGS) entry which is preliminary data.</text>
</comment>
<gene>
    <name evidence="2" type="ORF">SPARVUS_LOCUS4360826</name>
</gene>
<dbReference type="InterPro" id="IPR050150">
    <property type="entry name" value="IgV_Light_Chain"/>
</dbReference>